<reference evidence="7" key="1">
    <citation type="journal article" date="2014" name="ISME J.">
        <title>Genomic properties of Marine Group A bacteria indicate a role in the marine sulfur cycle.</title>
        <authorList>
            <person name="Wright J.J."/>
            <person name="Mewis K."/>
            <person name="Hanson N.W."/>
            <person name="Konwar K.M."/>
            <person name="Maas K.R."/>
            <person name="Hallam S.J."/>
        </authorList>
    </citation>
    <scope>NUCLEOTIDE SEQUENCE</scope>
</reference>
<organism evidence="7">
    <name type="scientific">uncultured bacterium FPPZ_5C6</name>
    <dbReference type="NCBI Taxonomy" id="1343849"/>
    <lineage>
        <taxon>Bacteria</taxon>
        <taxon>environmental samples</taxon>
    </lineage>
</organism>
<keyword evidence="4" id="KW-0804">Transcription</keyword>
<evidence type="ECO:0000256" key="3">
    <source>
        <dbReference type="ARBA" id="ARBA00023082"/>
    </source>
</evidence>
<dbReference type="Pfam" id="PF08281">
    <property type="entry name" value="Sigma70_r4_2"/>
    <property type="match status" value="1"/>
</dbReference>
<evidence type="ECO:0000256" key="1">
    <source>
        <dbReference type="ARBA" id="ARBA00010641"/>
    </source>
</evidence>
<dbReference type="NCBIfam" id="TIGR02937">
    <property type="entry name" value="sigma70-ECF"/>
    <property type="match status" value="1"/>
</dbReference>
<dbReference type="GO" id="GO:0006352">
    <property type="term" value="P:DNA-templated transcription initiation"/>
    <property type="evidence" value="ECO:0007669"/>
    <property type="project" value="InterPro"/>
</dbReference>
<proteinExistence type="inferred from homology"/>
<dbReference type="GO" id="GO:0003677">
    <property type="term" value="F:DNA binding"/>
    <property type="evidence" value="ECO:0007669"/>
    <property type="project" value="InterPro"/>
</dbReference>
<comment type="similarity">
    <text evidence="1">Belongs to the sigma-70 factor family. ECF subfamily.</text>
</comment>
<protein>
    <submittedName>
        <fullName evidence="7">ECF subfamily RNA polymerase sigma-24 subunit</fullName>
    </submittedName>
</protein>
<dbReference type="InterPro" id="IPR014284">
    <property type="entry name" value="RNA_pol_sigma-70_dom"/>
</dbReference>
<dbReference type="SUPFAM" id="SSF88946">
    <property type="entry name" value="Sigma2 domain of RNA polymerase sigma factors"/>
    <property type="match status" value="1"/>
</dbReference>
<evidence type="ECO:0000256" key="2">
    <source>
        <dbReference type="ARBA" id="ARBA00023015"/>
    </source>
</evidence>
<keyword evidence="2" id="KW-0805">Transcription regulation</keyword>
<dbReference type="SUPFAM" id="SSF88659">
    <property type="entry name" value="Sigma3 and sigma4 domains of RNA polymerase sigma factors"/>
    <property type="match status" value="1"/>
</dbReference>
<evidence type="ECO:0000256" key="4">
    <source>
        <dbReference type="ARBA" id="ARBA00023163"/>
    </source>
</evidence>
<dbReference type="InterPro" id="IPR007627">
    <property type="entry name" value="RNA_pol_sigma70_r2"/>
</dbReference>
<name>S4WA14_9BACT</name>
<dbReference type="PANTHER" id="PTHR43133:SF51">
    <property type="entry name" value="RNA POLYMERASE SIGMA FACTOR"/>
    <property type="match status" value="1"/>
</dbReference>
<feature type="domain" description="RNA polymerase sigma factor 70 region 4 type 2" evidence="6">
    <location>
        <begin position="145"/>
        <end position="196"/>
    </location>
</feature>
<evidence type="ECO:0000259" key="5">
    <source>
        <dbReference type="Pfam" id="PF04542"/>
    </source>
</evidence>
<accession>S4WA14</accession>
<dbReference type="CDD" id="cd06171">
    <property type="entry name" value="Sigma70_r4"/>
    <property type="match status" value="1"/>
</dbReference>
<dbReference type="InterPro" id="IPR013325">
    <property type="entry name" value="RNA_pol_sigma_r2"/>
</dbReference>
<evidence type="ECO:0000313" key="7">
    <source>
        <dbReference type="EMBL" id="AGO87940.1"/>
    </source>
</evidence>
<dbReference type="InterPro" id="IPR036388">
    <property type="entry name" value="WH-like_DNA-bd_sf"/>
</dbReference>
<sequence>MNQQLQNLSIQPLEMDNQFRYTDEELIARFQEGDEQAYVELVNRYRDKLMSFVYRFVNDMEQAEDIVQDALLKLFTHKHYYKNIAKFSTWIYTIAGNLAKTELRKKKTRKVTNLSQMGPEDRDYELPSVAPETDNVIQNEYIEKKIQAAIQKLPIHFRTVTILRDIQELSYEEISKIVDVPLGTVKSRINRARLQLQKDLKDLK</sequence>
<keyword evidence="3" id="KW-0731">Sigma factor</keyword>
<dbReference type="InterPro" id="IPR039425">
    <property type="entry name" value="RNA_pol_sigma-70-like"/>
</dbReference>
<dbReference type="AlphaFoldDB" id="S4WA14"/>
<feature type="domain" description="RNA polymerase sigma-70 region 2" evidence="5">
    <location>
        <begin position="41"/>
        <end position="107"/>
    </location>
</feature>
<evidence type="ECO:0000259" key="6">
    <source>
        <dbReference type="Pfam" id="PF08281"/>
    </source>
</evidence>
<dbReference type="EMBL" id="KF170420">
    <property type="protein sequence ID" value="AGO87940.1"/>
    <property type="molecule type" value="Genomic_DNA"/>
</dbReference>
<dbReference type="Gene3D" id="1.10.1740.10">
    <property type="match status" value="1"/>
</dbReference>
<dbReference type="InterPro" id="IPR013324">
    <property type="entry name" value="RNA_pol_sigma_r3/r4-like"/>
</dbReference>
<dbReference type="GO" id="GO:0016987">
    <property type="term" value="F:sigma factor activity"/>
    <property type="evidence" value="ECO:0007669"/>
    <property type="project" value="UniProtKB-KW"/>
</dbReference>
<dbReference type="InterPro" id="IPR013249">
    <property type="entry name" value="RNA_pol_sigma70_r4_t2"/>
</dbReference>
<dbReference type="PANTHER" id="PTHR43133">
    <property type="entry name" value="RNA POLYMERASE ECF-TYPE SIGMA FACTO"/>
    <property type="match status" value="1"/>
</dbReference>
<dbReference type="Gene3D" id="1.10.10.10">
    <property type="entry name" value="Winged helix-like DNA-binding domain superfamily/Winged helix DNA-binding domain"/>
    <property type="match status" value="1"/>
</dbReference>
<dbReference type="Pfam" id="PF04542">
    <property type="entry name" value="Sigma70_r2"/>
    <property type="match status" value="1"/>
</dbReference>